<keyword evidence="4 16" id="KW-0945">Host-virus interaction</keyword>
<dbReference type="InterPro" id="IPR038575">
    <property type="entry name" value="E6_sf"/>
</dbReference>
<evidence type="ECO:0000256" key="12">
    <source>
        <dbReference type="ARBA" id="ARBA00023163"/>
    </source>
</evidence>
<keyword evidence="9 16" id="KW-0805">Transcription regulation</keyword>
<keyword evidence="13 16" id="KW-1035">Host cytoplasm</keyword>
<keyword evidence="14 16" id="KW-0899">Viral immunoevasion</keyword>
<evidence type="ECO:0000256" key="13">
    <source>
        <dbReference type="ARBA" id="ARBA00023200"/>
    </source>
</evidence>
<dbReference type="EMBL" id="MH777187">
    <property type="protein sequence ID" value="AYA93593.1"/>
    <property type="molecule type" value="Genomic_DNA"/>
</dbReference>
<evidence type="ECO:0000256" key="11">
    <source>
        <dbReference type="ARBA" id="ARBA00023159"/>
    </source>
</evidence>
<evidence type="ECO:0000256" key="7">
    <source>
        <dbReference type="ARBA" id="ARBA00022771"/>
    </source>
</evidence>
<sequence length="139" mass="16422">MEPQFPTDLDTYCTYFRISFFDLVLHCIFCKFPVSIVDLASFHNKKLSLIWRDKKPFACCAKCLRLTALFEKQNYFVCTAKSHFLTGLLGKELSEIVIRCEHCFSILDYLEKLYHLYNDKDFILVRGNWRGICRNCVQP</sequence>
<proteinExistence type="inferred from homology"/>
<keyword evidence="2 16" id="KW-0244">Early protein</keyword>
<evidence type="ECO:0000256" key="2">
    <source>
        <dbReference type="ARBA" id="ARBA00022518"/>
    </source>
</evidence>
<evidence type="ECO:0000256" key="5">
    <source>
        <dbReference type="ARBA" id="ARBA00022632"/>
    </source>
</evidence>
<dbReference type="HAMAP" id="MF_04006">
    <property type="entry name" value="HPV_E6"/>
    <property type="match status" value="1"/>
</dbReference>
<evidence type="ECO:0000256" key="16">
    <source>
        <dbReference type="HAMAP-Rule" id="MF_04006"/>
    </source>
</evidence>
<keyword evidence="8 16" id="KW-0862">Zinc</keyword>
<dbReference type="Gene3D" id="3.30.240.40">
    <property type="entry name" value="E6 early regulatory protein"/>
    <property type="match status" value="2"/>
</dbReference>
<comment type="subunit">
    <text evidence="16">Forms homodimers. Interacts with ubiquitin-protein ligase UBE3A/E6-AP; this interaction stimulates UBE3A ubiquitin activity. Interacts with host BAK1.</text>
</comment>
<comment type="subcellular location">
    <subcellularLocation>
        <location evidence="16 17">Host cytoplasm</location>
    </subcellularLocation>
    <subcellularLocation>
        <location evidence="16 17">Host nucleus</location>
    </subcellularLocation>
</comment>
<accession>A0A385PKP6</accession>
<dbReference type="GO" id="GO:0006355">
    <property type="term" value="P:regulation of DNA-templated transcription"/>
    <property type="evidence" value="ECO:0007669"/>
    <property type="project" value="UniProtKB-UniRule"/>
</dbReference>
<comment type="caution">
    <text evidence="16">Lacks conserved residue(s) required for the propagation of feature annotation.</text>
</comment>
<keyword evidence="6 16" id="KW-0479">Metal-binding</keyword>
<protein>
    <recommendedName>
        <fullName evidence="16 17">Protein E6</fullName>
    </recommendedName>
</protein>
<evidence type="ECO:0000256" key="1">
    <source>
        <dbReference type="ARBA" id="ARBA00006346"/>
    </source>
</evidence>
<keyword evidence="15 16" id="KW-1119">Modulation of host cell apoptosis by virus</keyword>
<evidence type="ECO:0000256" key="15">
    <source>
        <dbReference type="ARBA" id="ARBA00023323"/>
    </source>
</evidence>
<evidence type="ECO:0000313" key="18">
    <source>
        <dbReference type="EMBL" id="AYA93593.1"/>
    </source>
</evidence>
<evidence type="ECO:0000256" key="6">
    <source>
        <dbReference type="ARBA" id="ARBA00022723"/>
    </source>
</evidence>
<keyword evidence="7 16" id="KW-0863">Zinc-finger</keyword>
<evidence type="ECO:0000256" key="4">
    <source>
        <dbReference type="ARBA" id="ARBA00022581"/>
    </source>
</evidence>
<reference evidence="18" key="1">
    <citation type="journal article" date="2018" name="Nat. Med.">
        <title>Expanded skin virome in DOCK8-deficient patients.</title>
        <authorList>
            <consortium name="NISC Comparative Sequencing Program"/>
            <person name="Tirosh O."/>
            <person name="Conlan S."/>
            <person name="Deming C."/>
            <person name="Lee-Lin S.Q."/>
            <person name="Huang X."/>
            <person name="Su H.C."/>
            <person name="Freeman A.F."/>
            <person name="Segre J.A."/>
            <person name="Kong H.H."/>
        </authorList>
    </citation>
    <scope>NUCLEOTIDE SEQUENCE</scope>
    <source>
        <strain evidence="18">HPV-mSK_039</strain>
    </source>
</reference>
<dbReference type="GO" id="GO:0030430">
    <property type="term" value="C:host cell cytoplasm"/>
    <property type="evidence" value="ECO:0007669"/>
    <property type="project" value="UniProtKB-SubCell"/>
</dbReference>
<comment type="function">
    <text evidence="16">Plays a major role in the induction and maintenance of cellular transformation. E6 associates with host UBE3A/E6-AP ubiquitin-protein ligase and modulates its activity. Protects host keratinocytes from apoptosis by mediating the degradation of host BAK1. May also inhibit host immune response.</text>
</comment>
<comment type="similarity">
    <text evidence="1 16 17">Belongs to the papillomaviridae E6 protein family.</text>
</comment>
<dbReference type="GO" id="GO:0042025">
    <property type="term" value="C:host cell nucleus"/>
    <property type="evidence" value="ECO:0007669"/>
    <property type="project" value="UniProtKB-SubCell"/>
</dbReference>
<dbReference type="GO" id="GO:0006351">
    <property type="term" value="P:DNA-templated transcription"/>
    <property type="evidence" value="ECO:0007669"/>
    <property type="project" value="UniProtKB-UniRule"/>
</dbReference>
<dbReference type="GO" id="GO:0052170">
    <property type="term" value="P:symbiont-mediated suppression of host innate immune response"/>
    <property type="evidence" value="ECO:0007669"/>
    <property type="project" value="UniProtKB-KW"/>
</dbReference>
<keyword evidence="5 16" id="KW-1090">Inhibition of host innate immune response by virus</keyword>
<evidence type="ECO:0000256" key="10">
    <source>
        <dbReference type="ARBA" id="ARBA00023125"/>
    </source>
</evidence>
<dbReference type="GO" id="GO:0003677">
    <property type="term" value="F:DNA binding"/>
    <property type="evidence" value="ECO:0007669"/>
    <property type="project" value="UniProtKB-UniRule"/>
</dbReference>
<organism evidence="18">
    <name type="scientific">Human papillomavirus</name>
    <dbReference type="NCBI Taxonomy" id="10566"/>
    <lineage>
        <taxon>Viruses</taxon>
        <taxon>Monodnaviria</taxon>
        <taxon>Shotokuvirae</taxon>
        <taxon>Cossaviricota</taxon>
        <taxon>Papovaviricetes</taxon>
        <taxon>Zurhausenvirales</taxon>
        <taxon>Papillomaviridae</taxon>
    </lineage>
</organism>
<gene>
    <name evidence="16" type="primary">E6</name>
</gene>
<dbReference type="SUPFAM" id="SSF161229">
    <property type="entry name" value="E6 C-terminal domain-like"/>
    <property type="match status" value="2"/>
</dbReference>
<evidence type="ECO:0000256" key="3">
    <source>
        <dbReference type="ARBA" id="ARBA00022562"/>
    </source>
</evidence>
<keyword evidence="12 16" id="KW-0804">Transcription</keyword>
<dbReference type="GO" id="GO:0052150">
    <property type="term" value="P:symbiont-mediated perturbation of host apoptosis"/>
    <property type="evidence" value="ECO:0007669"/>
    <property type="project" value="UniProtKB-KW"/>
</dbReference>
<dbReference type="GO" id="GO:0008270">
    <property type="term" value="F:zinc ion binding"/>
    <property type="evidence" value="ECO:0007669"/>
    <property type="project" value="UniProtKB-KW"/>
</dbReference>
<evidence type="ECO:0000256" key="8">
    <source>
        <dbReference type="ARBA" id="ARBA00022833"/>
    </source>
</evidence>
<name>A0A385PKP6_9PAPI</name>
<keyword evidence="3 16" id="KW-1048">Host nucleus</keyword>
<dbReference type="GO" id="GO:0039648">
    <property type="term" value="P:symbiont-mediated perturbation of host ubiquitin-like protein modification"/>
    <property type="evidence" value="ECO:0007669"/>
    <property type="project" value="UniProtKB-UniRule"/>
</dbReference>
<keyword evidence="10 16" id="KW-0238">DNA-binding</keyword>
<feature type="zinc finger region" evidence="16">
    <location>
        <begin position="100"/>
        <end position="136"/>
    </location>
</feature>
<dbReference type="GO" id="GO:0039502">
    <property type="term" value="P:symbiont-mediated suppression of host type I interferon-mediated signaling pathway"/>
    <property type="evidence" value="ECO:0007669"/>
    <property type="project" value="UniProtKB-UniRule"/>
</dbReference>
<evidence type="ECO:0000256" key="17">
    <source>
        <dbReference type="RuleBase" id="RU363123"/>
    </source>
</evidence>
<dbReference type="Pfam" id="PF00518">
    <property type="entry name" value="E6"/>
    <property type="match status" value="1"/>
</dbReference>
<feature type="zinc finger region" evidence="16">
    <location>
        <begin position="27"/>
        <end position="63"/>
    </location>
</feature>
<dbReference type="InterPro" id="IPR001334">
    <property type="entry name" value="E6"/>
</dbReference>
<evidence type="ECO:0000256" key="9">
    <source>
        <dbReference type="ARBA" id="ARBA00023015"/>
    </source>
</evidence>
<evidence type="ECO:0000256" key="14">
    <source>
        <dbReference type="ARBA" id="ARBA00023280"/>
    </source>
</evidence>
<keyword evidence="11 16" id="KW-0010">Activator</keyword>